<dbReference type="AlphaFoldDB" id="A0A8S9P6V8"/>
<organism evidence="1 2">
    <name type="scientific">Brassica cretica</name>
    <name type="common">Mustard</name>
    <dbReference type="NCBI Taxonomy" id="69181"/>
    <lineage>
        <taxon>Eukaryota</taxon>
        <taxon>Viridiplantae</taxon>
        <taxon>Streptophyta</taxon>
        <taxon>Embryophyta</taxon>
        <taxon>Tracheophyta</taxon>
        <taxon>Spermatophyta</taxon>
        <taxon>Magnoliopsida</taxon>
        <taxon>eudicotyledons</taxon>
        <taxon>Gunneridae</taxon>
        <taxon>Pentapetalae</taxon>
        <taxon>rosids</taxon>
        <taxon>malvids</taxon>
        <taxon>Brassicales</taxon>
        <taxon>Brassicaceae</taxon>
        <taxon>Brassiceae</taxon>
        <taxon>Brassica</taxon>
    </lineage>
</organism>
<evidence type="ECO:0000313" key="1">
    <source>
        <dbReference type="EMBL" id="KAF3512838.1"/>
    </source>
</evidence>
<reference evidence="1" key="1">
    <citation type="submission" date="2019-12" db="EMBL/GenBank/DDBJ databases">
        <title>Genome sequencing and annotation of Brassica cretica.</title>
        <authorList>
            <person name="Studholme D.J."/>
            <person name="Sarris P."/>
        </authorList>
    </citation>
    <scope>NUCLEOTIDE SEQUENCE</scope>
    <source>
        <strain evidence="1">PFS-109/04</strain>
        <tissue evidence="1">Leaf</tissue>
    </source>
</reference>
<accession>A0A8S9P6V8</accession>
<sequence>MSKTLDNYLTQLVQLGVSSSQLDRLLRFWADGPSPGQWWAVRSSHVAMVCWVSGQQQTPNPIRKGDEVLVAEEAQLLADGAHQLASRACSWGKTYPLIFYKYGGPPVDFIIQFQSKILREKRRERERERERVPAKERPSLGWLGFRRL</sequence>
<proteinExistence type="predicted"/>
<dbReference type="Proteomes" id="UP000712600">
    <property type="component" value="Unassembled WGS sequence"/>
</dbReference>
<gene>
    <name evidence="1" type="ORF">F2Q69_00002757</name>
</gene>
<dbReference type="EMBL" id="QGKX02001521">
    <property type="protein sequence ID" value="KAF3512838.1"/>
    <property type="molecule type" value="Genomic_DNA"/>
</dbReference>
<evidence type="ECO:0000313" key="2">
    <source>
        <dbReference type="Proteomes" id="UP000712600"/>
    </source>
</evidence>
<name>A0A8S9P6V8_BRACR</name>
<protein>
    <submittedName>
        <fullName evidence="1">Uncharacterized protein</fullName>
    </submittedName>
</protein>
<comment type="caution">
    <text evidence="1">The sequence shown here is derived from an EMBL/GenBank/DDBJ whole genome shotgun (WGS) entry which is preliminary data.</text>
</comment>